<evidence type="ECO:0000256" key="3">
    <source>
        <dbReference type="ARBA" id="ARBA00022989"/>
    </source>
</evidence>
<gene>
    <name evidence="7" type="primary">tamB</name>
    <name evidence="7" type="ORF">Thiowin_00426</name>
</gene>
<dbReference type="Proteomes" id="UP001432180">
    <property type="component" value="Chromosome"/>
</dbReference>
<evidence type="ECO:0000256" key="4">
    <source>
        <dbReference type="ARBA" id="ARBA00023136"/>
    </source>
</evidence>
<feature type="domain" description="Translocation and assembly module TamB C-terminal" evidence="6">
    <location>
        <begin position="1051"/>
        <end position="1288"/>
    </location>
</feature>
<evidence type="ECO:0000313" key="7">
    <source>
        <dbReference type="EMBL" id="WPL15527.1"/>
    </source>
</evidence>
<keyword evidence="4 5" id="KW-0472">Membrane</keyword>
<keyword evidence="3 5" id="KW-1133">Transmembrane helix</keyword>
<comment type="subcellular location">
    <subcellularLocation>
        <location evidence="1">Membrane</location>
        <topology evidence="1">Single-pass membrane protein</topology>
    </subcellularLocation>
</comment>
<evidence type="ECO:0000313" key="8">
    <source>
        <dbReference type="Proteomes" id="UP001432180"/>
    </source>
</evidence>
<organism evidence="7 8">
    <name type="scientific">Thiorhodovibrio winogradskyi</name>
    <dbReference type="NCBI Taxonomy" id="77007"/>
    <lineage>
        <taxon>Bacteria</taxon>
        <taxon>Pseudomonadati</taxon>
        <taxon>Pseudomonadota</taxon>
        <taxon>Gammaproteobacteria</taxon>
        <taxon>Chromatiales</taxon>
        <taxon>Chromatiaceae</taxon>
        <taxon>Thiorhodovibrio</taxon>
    </lineage>
</organism>
<dbReference type="PANTHER" id="PTHR36985">
    <property type="entry name" value="TRANSLOCATION AND ASSEMBLY MODULE SUBUNIT TAMB"/>
    <property type="match status" value="1"/>
</dbReference>
<dbReference type="PANTHER" id="PTHR36985:SF1">
    <property type="entry name" value="TRANSLOCATION AND ASSEMBLY MODULE SUBUNIT TAMB"/>
    <property type="match status" value="1"/>
</dbReference>
<evidence type="ECO:0000256" key="1">
    <source>
        <dbReference type="ARBA" id="ARBA00004167"/>
    </source>
</evidence>
<protein>
    <submittedName>
        <fullName evidence="7">Autotransporter assembly factor TamB</fullName>
    </submittedName>
</protein>
<dbReference type="Pfam" id="PF04357">
    <property type="entry name" value="TamB"/>
    <property type="match status" value="2"/>
</dbReference>
<feature type="domain" description="Translocation and assembly module TamB C-terminal" evidence="6">
    <location>
        <begin position="1293"/>
        <end position="1350"/>
    </location>
</feature>
<feature type="transmembrane region" description="Helical" evidence="5">
    <location>
        <begin position="26"/>
        <end position="46"/>
    </location>
</feature>
<accession>A0ABZ0S2U5</accession>
<evidence type="ECO:0000256" key="2">
    <source>
        <dbReference type="ARBA" id="ARBA00022692"/>
    </source>
</evidence>
<evidence type="ECO:0000256" key="5">
    <source>
        <dbReference type="SAM" id="Phobius"/>
    </source>
</evidence>
<keyword evidence="2 5" id="KW-0812">Transmembrane</keyword>
<reference evidence="7 8" key="1">
    <citation type="journal article" date="2023" name="Microorganisms">
        <title>Thiorhodovibrio frisius and Trv. litoralis spp. nov., Two Novel Members from a Clade of Fastidious Purple Sulfur Bacteria That Exhibit Unique Red-Shifted Light-Harvesting Capabilities.</title>
        <authorList>
            <person name="Methner A."/>
            <person name="Kuzyk S.B."/>
            <person name="Petersen J."/>
            <person name="Bauer S."/>
            <person name="Brinkmann H."/>
            <person name="Sichau K."/>
            <person name="Wanner G."/>
            <person name="Wolf J."/>
            <person name="Neumann-Schaal M."/>
            <person name="Henke P."/>
            <person name="Tank M."/>
            <person name="Sproer C."/>
            <person name="Bunk B."/>
            <person name="Overmann J."/>
        </authorList>
    </citation>
    <scope>NUCLEOTIDE SEQUENCE [LARGE SCALE GENOMIC DNA]</scope>
    <source>
        <strain evidence="7 8">DSM 6702</strain>
    </source>
</reference>
<proteinExistence type="predicted"/>
<evidence type="ECO:0000259" key="6">
    <source>
        <dbReference type="Pfam" id="PF04357"/>
    </source>
</evidence>
<keyword evidence="8" id="KW-1185">Reference proteome</keyword>
<dbReference type="InterPro" id="IPR007452">
    <property type="entry name" value="TamB_C"/>
</dbReference>
<dbReference type="EMBL" id="CP121472">
    <property type="protein sequence ID" value="WPL15527.1"/>
    <property type="molecule type" value="Genomic_DNA"/>
</dbReference>
<dbReference type="RefSeq" id="WP_328986092.1">
    <property type="nucleotide sequence ID" value="NZ_CP121472.1"/>
</dbReference>
<sequence length="1351" mass="143336">MTATDANKDQSAGNLPPRRRWPLWRWLLGALTTLLLLLVLLLAWVLTTQGGLRLLVDLGESALPDALEVGAVEGRLIDAFQVRDLHLRLPELDVRVALIDLRWRPARLLGATFSLARLHVQKVDILTAPSDKPDPPEPFQLPEIKLPLALEADAVLLEHLRLGAMDAPPKPGRPATEAPDQPLLALTRAELAGAMSGSKVELRTLSLSLSQPDVQAEARGQLELRGDYPADLQLDWTFAQAPAMELTGQGRVSGDARALSIAHGISGSAELRLDAEVRELLAQPAWTATIELEALDLPRLVAGAPRVEVRANLRSDGTLERASLAGTLSAEAPDHGEMGYLGAELDLTWQNQVLRIQALNLTEQGSGGLLDLKGQIDFKGAQGQVAVTGVWEALRWPLTGEARLQSPRGTLDVSGQLDAFDYRFSAEAFGQGIPETRLALSGAGDQQGTRIDELRLDSLGGQAIGKGRVNWSPELNWEFALTARDINPGLQWPGLDGALKLKAETSGSLARGYGYQLKADLGLTAYPAMMVNLTGEGTTAEARIDTLSLETLGGQVTGTASLNWVPELAWDADLALSDIDPGQFAQDWPGRLSGQITTSGHLTPQGAEGSARIREFGGQLRGYPVGIAALLELASGAVEIREFKAYSGATQVTASGQAAETLAVDLSLRSPNLSELLPAAKGRLGIDAQVRGETKAPRVTVAIDGRDLALQGQGIASIKGNADVGLGPDDPIQAELNASKLLLGGMPFASLRLTAEGTLPSHRLSAALAGETLSLQLAFAGQQQDPGGYRGQLSTLKLTTADFGTWALRQQAPMVFQQSQIQVGPLCIGDGQGSGGCARFSQRQAGDFDASLKLDRFNFSSLEALMPPNLELKGHAVLDANFKSRNAVITGQASLKVPEGGVDLALPNANEQLVFSTAGAELVATVDAVNAQLKLPLQGLGALEADARLPGLVLAAPDIERQVLTGAVRLDLRDFSRLEKLAPDVRNLTGAVAADIKLGGTLGKPMFQGQAELKQLAFQVPLIGLAVTDTNLTARTQGSERLEMSGGATIGGGQLALTGSGLRAEQGWTMDLKLNGDKLKVADTKEYFALLKTDLTAGFGPDGGSVKGLVEVEEARITPRSIPAGTVSTSPDVVVVGQGDAGEKTAAPFAVDVQLRVRDSVRIEAFGLRARLRGNLRAFQDPGQPLLGDGQLEILDGTYRLSSQFGLLASVGAPLKIEQGILVFAKTPLGNPGLVLRAQREGGDMTAGVRVLGTLKKPKLTFFSDADSSMTDSEIVNYLLTGVPPRGNASDLDRSLSVGTYIAPKLFVEYESNLGDQGDKVKLRYDLNNWIQLQTETGDTQGADVFFKFEN</sequence>
<name>A0ABZ0S2U5_9GAMM</name>